<name>A0A7C8RG87_ORBOL</name>
<organism evidence="2 3">
    <name type="scientific">Orbilia oligospora</name>
    <name type="common">Nematode-trapping fungus</name>
    <name type="synonym">Arthrobotrys oligospora</name>
    <dbReference type="NCBI Taxonomy" id="2813651"/>
    <lineage>
        <taxon>Eukaryota</taxon>
        <taxon>Fungi</taxon>
        <taxon>Dikarya</taxon>
        <taxon>Ascomycota</taxon>
        <taxon>Pezizomycotina</taxon>
        <taxon>Orbiliomycetes</taxon>
        <taxon>Orbiliales</taxon>
        <taxon>Orbiliaceae</taxon>
        <taxon>Orbilia</taxon>
    </lineage>
</organism>
<protein>
    <recommendedName>
        <fullName evidence="1">Cupin type-2 domain-containing protein</fullName>
    </recommendedName>
</protein>
<dbReference type="PANTHER" id="PTHR36156">
    <property type="entry name" value="SLR2101 PROTEIN"/>
    <property type="match status" value="1"/>
</dbReference>
<dbReference type="InterPro" id="IPR014710">
    <property type="entry name" value="RmlC-like_jellyroll"/>
</dbReference>
<evidence type="ECO:0000313" key="3">
    <source>
        <dbReference type="Proteomes" id="UP000474640"/>
    </source>
</evidence>
<dbReference type="Pfam" id="PF07883">
    <property type="entry name" value="Cupin_2"/>
    <property type="match status" value="1"/>
</dbReference>
<proteinExistence type="predicted"/>
<dbReference type="Proteomes" id="UP000474640">
    <property type="component" value="Unassembled WGS sequence"/>
</dbReference>
<dbReference type="OrthoDB" id="5329821at2759"/>
<dbReference type="EMBL" id="JAABOJ010000006">
    <property type="protein sequence ID" value="KAF3286066.1"/>
    <property type="molecule type" value="Genomic_DNA"/>
</dbReference>
<dbReference type="PANTHER" id="PTHR36156:SF2">
    <property type="entry name" value="CUPIN TYPE-2 DOMAIN-CONTAINING PROTEIN"/>
    <property type="match status" value="1"/>
</dbReference>
<comment type="caution">
    <text evidence="2">The sequence shown here is derived from an EMBL/GenBank/DDBJ whole genome shotgun (WGS) entry which is preliminary data.</text>
</comment>
<dbReference type="InterPro" id="IPR013096">
    <property type="entry name" value="Cupin_2"/>
</dbReference>
<gene>
    <name evidence="2" type="ORF">TWF970_009621</name>
</gene>
<dbReference type="InterPro" id="IPR011051">
    <property type="entry name" value="RmlC_Cupin_sf"/>
</dbReference>
<feature type="domain" description="Cupin type-2" evidence="1">
    <location>
        <begin position="84"/>
        <end position="143"/>
    </location>
</feature>
<reference evidence="2 3" key="1">
    <citation type="submission" date="2020-01" db="EMBL/GenBank/DDBJ databases">
        <authorList>
            <person name="Palmer J.M."/>
        </authorList>
    </citation>
    <scope>NUCLEOTIDE SEQUENCE [LARGE SCALE GENOMIC DNA]</scope>
    <source>
        <strain evidence="2 3">TWF970</strain>
    </source>
</reference>
<dbReference type="CDD" id="cd02231">
    <property type="entry name" value="cupin_BLL6423-like"/>
    <property type="match status" value="1"/>
</dbReference>
<accession>A0A7C8RG87</accession>
<sequence>MSNLAPTQTITTTTPSGASTVHSSSPIAFVPLNPPYNTLLAGNVFTTHTFPTVLSDEDDIKRHEAYVPKGIGVKNGVVAVMNKFLPGAECPAHRTETIDVGVVVEGELEVLLDGGEKKRFGRGDVVVQRGTYHGWRNPSMENETLVFFVAVAAEAVVVGEEVLGEDLKNLGIYYLWIEHKLAMDIARTSATWLDKKYELAFETVVQYDLSNLRSQELQTDSYRTVSDKAMPDLVSGPAARTPTKVPNPNIKESSKAMKNLPLPPQHLRHLQVLSHEISNLHRTKASLPSTHPVLEEDFDPDIVIKPILSTYYHQLSKLFDGREHSNIWIGFHSALLKVWEWGDVEMAVDGFWDTVEEYFAVKKENRIITTNSKPKSKESARMSEVVSYPVSEGHVYRE</sequence>
<dbReference type="Gene3D" id="2.60.120.10">
    <property type="entry name" value="Jelly Rolls"/>
    <property type="match status" value="1"/>
</dbReference>
<evidence type="ECO:0000259" key="1">
    <source>
        <dbReference type="Pfam" id="PF07883"/>
    </source>
</evidence>
<evidence type="ECO:0000313" key="2">
    <source>
        <dbReference type="EMBL" id="KAF3286066.1"/>
    </source>
</evidence>
<dbReference type="SUPFAM" id="SSF51182">
    <property type="entry name" value="RmlC-like cupins"/>
    <property type="match status" value="1"/>
</dbReference>
<dbReference type="AlphaFoldDB" id="A0A7C8RG87"/>
<dbReference type="InterPro" id="IPR047142">
    <property type="entry name" value="OryJ/VirC-like"/>
</dbReference>